<dbReference type="AlphaFoldDB" id="A0A345SUW4"/>
<dbReference type="InterPro" id="IPR052159">
    <property type="entry name" value="Competence_DNA_uptake"/>
</dbReference>
<evidence type="ECO:0000259" key="8">
    <source>
        <dbReference type="Pfam" id="PF00753"/>
    </source>
</evidence>
<feature type="transmembrane region" description="Helical" evidence="7">
    <location>
        <begin position="510"/>
        <end position="532"/>
    </location>
</feature>
<evidence type="ECO:0000256" key="7">
    <source>
        <dbReference type="SAM" id="Phobius"/>
    </source>
</evidence>
<dbReference type="OrthoDB" id="7177610at2"/>
<dbReference type="SUPFAM" id="SSF56281">
    <property type="entry name" value="Metallo-hydrolase/oxidoreductase"/>
    <property type="match status" value="1"/>
</dbReference>
<feature type="region of interest" description="Disordered" evidence="6">
    <location>
        <begin position="1"/>
        <end position="34"/>
    </location>
</feature>
<dbReference type="PANTHER" id="PTHR30619">
    <property type="entry name" value="DNA INTERNALIZATION/COMPETENCE PROTEIN COMEC/REC2"/>
    <property type="match status" value="1"/>
</dbReference>
<dbReference type="InterPro" id="IPR036866">
    <property type="entry name" value="RibonucZ/Hydroxyglut_hydro"/>
</dbReference>
<gene>
    <name evidence="10" type="ORF">C7M71_008755</name>
</gene>
<evidence type="ECO:0000256" key="1">
    <source>
        <dbReference type="ARBA" id="ARBA00004651"/>
    </source>
</evidence>
<dbReference type="EMBL" id="CP031264">
    <property type="protein sequence ID" value="AXI77519.1"/>
    <property type="molecule type" value="Genomic_DNA"/>
</dbReference>
<feature type="compositionally biased region" description="Basic and acidic residues" evidence="6">
    <location>
        <begin position="11"/>
        <end position="20"/>
    </location>
</feature>
<keyword evidence="4 7" id="KW-1133">Transmembrane helix</keyword>
<dbReference type="GO" id="GO:0005886">
    <property type="term" value="C:plasma membrane"/>
    <property type="evidence" value="ECO:0007669"/>
    <property type="project" value="UniProtKB-SubCell"/>
</dbReference>
<evidence type="ECO:0000259" key="9">
    <source>
        <dbReference type="Pfam" id="PF03772"/>
    </source>
</evidence>
<sequence length="833" mass="84993">MSNRPAPTAEPRPDRPDRPDPPAPPTTPRPDLRLLPPAATAWATTAALLPTDHRHTPLVLTTAALAVLAALPLLARGRRHGLPAVLLTAAAAASATTLHTADLHRGPLPALARLHSQATVELTLTSDPVALGPRVRGSGRGQSMVVIHARADRVTARTTGTTTTRTPVTVIAQGTAAAQWLPLLPSTRVAADTTALPPSDPAEPTAAVLLTRAPPRLLAPPSAVQRAAGSLRQGLRRAADPLAPDARALLPGLVVGDTSRLPDDLRDAFRTTDLAHLTAVSGANLSIILAVLLGSPSRAATPERGGLAARLGLPLRTTAAAGTALTAAFVVLCRPEPSVLRAAATGLIGLLALAAGRRSHALTALSAAVLLLLLADPWLARDYGFLLSVLATAGLLTLGPRWSAALARRGWPVRLAEATGAASAAQAFCGPVIVLLTARVSLVAVPCNLLAELAVAPATLVGFAALAIAPVSATVAGLLARLAGIPTGWLAAVARHGAALPGAQVAWPAGWAGAAALAVVTAAAACAAPAVLPRLRRHPFLTVLLVLALLATLLRPPLLTRIATGWPPPGWRLVMCDVGQGDMAVLPAAPGAAPDTAVVIDTGPDPRAADACLRSLGVTRVALVILTHFHADHVEGLPGVLHGRTVAAVQTTTLDDPPGEEARVLRWAARSGVPVVRAAPREHRTAAPGVTWDVLWPDGPAAPDAPGPNNSSIAAVAIVHGLRIALLGDLEPPAQAHLLAHGAAALGRVDVLKVAHHGSAHQDWSLTAALHPRLALISCGQDNPYGHPAPATVAYLTALGATVLRTDTSGDIAVLGDTPATLHAAVHPHHPDN</sequence>
<evidence type="ECO:0000313" key="11">
    <source>
        <dbReference type="Proteomes" id="UP000249340"/>
    </source>
</evidence>
<evidence type="ECO:0000256" key="4">
    <source>
        <dbReference type="ARBA" id="ARBA00022989"/>
    </source>
</evidence>
<feature type="transmembrane region" description="Helical" evidence="7">
    <location>
        <begin position="385"/>
        <end position="403"/>
    </location>
</feature>
<dbReference type="Pfam" id="PF03772">
    <property type="entry name" value="Competence"/>
    <property type="match status" value="1"/>
</dbReference>
<evidence type="ECO:0000256" key="3">
    <source>
        <dbReference type="ARBA" id="ARBA00022692"/>
    </source>
</evidence>
<dbReference type="InterPro" id="IPR001279">
    <property type="entry name" value="Metallo-B-lactamas"/>
</dbReference>
<feature type="transmembrane region" description="Helical" evidence="7">
    <location>
        <begin position="313"/>
        <end position="332"/>
    </location>
</feature>
<accession>A0A345SUW4</accession>
<feature type="transmembrane region" description="Helical" evidence="7">
    <location>
        <begin position="415"/>
        <end position="437"/>
    </location>
</feature>
<dbReference type="InterPro" id="IPR004477">
    <property type="entry name" value="ComEC_N"/>
</dbReference>
<dbReference type="Gene3D" id="3.60.15.10">
    <property type="entry name" value="Ribonuclease Z/Hydroxyacylglutathione hydrolase-like"/>
    <property type="match status" value="1"/>
</dbReference>
<feature type="transmembrane region" description="Helical" evidence="7">
    <location>
        <begin position="338"/>
        <end position="355"/>
    </location>
</feature>
<keyword evidence="3 7" id="KW-0812">Transmembrane</keyword>
<reference evidence="11" key="1">
    <citation type="submission" date="2018-07" db="EMBL/GenBank/DDBJ databases">
        <title>Streptacidiphilus bronchialis DSM 106435 chromosome.</title>
        <authorList>
            <person name="Batra D."/>
            <person name="Gulvik C.A."/>
        </authorList>
    </citation>
    <scope>NUCLEOTIDE SEQUENCE [LARGE SCALE GENOMIC DNA]</scope>
    <source>
        <strain evidence="11">DSM 106435</strain>
    </source>
</reference>
<feature type="transmembrane region" description="Helical" evidence="7">
    <location>
        <begin position="274"/>
        <end position="293"/>
    </location>
</feature>
<dbReference type="RefSeq" id="WP_114914264.1">
    <property type="nucleotide sequence ID" value="NZ_CP031264.1"/>
</dbReference>
<feature type="transmembrane region" description="Helical" evidence="7">
    <location>
        <begin position="362"/>
        <end position="379"/>
    </location>
</feature>
<evidence type="ECO:0000256" key="5">
    <source>
        <dbReference type="ARBA" id="ARBA00023136"/>
    </source>
</evidence>
<feature type="transmembrane region" description="Helical" evidence="7">
    <location>
        <begin position="449"/>
        <end position="471"/>
    </location>
</feature>
<dbReference type="Pfam" id="PF00753">
    <property type="entry name" value="Lactamase_B"/>
    <property type="match status" value="1"/>
</dbReference>
<proteinExistence type="predicted"/>
<feature type="domain" description="ComEC/Rec2-related protein" evidence="9">
    <location>
        <begin position="253"/>
        <end position="527"/>
    </location>
</feature>
<keyword evidence="5 7" id="KW-0472">Membrane</keyword>
<evidence type="ECO:0000313" key="10">
    <source>
        <dbReference type="EMBL" id="AXI77519.1"/>
    </source>
</evidence>
<organism evidence="10 11">
    <name type="scientific">Peterkaempfera bronchialis</name>
    <dbReference type="NCBI Taxonomy" id="2126346"/>
    <lineage>
        <taxon>Bacteria</taxon>
        <taxon>Bacillati</taxon>
        <taxon>Actinomycetota</taxon>
        <taxon>Actinomycetes</taxon>
        <taxon>Kitasatosporales</taxon>
        <taxon>Streptomycetaceae</taxon>
        <taxon>Peterkaempfera</taxon>
    </lineage>
</organism>
<feature type="transmembrane region" description="Helical" evidence="7">
    <location>
        <begin position="539"/>
        <end position="558"/>
    </location>
</feature>
<comment type="subcellular location">
    <subcellularLocation>
        <location evidence="1">Cell membrane</location>
        <topology evidence="1">Multi-pass membrane protein</topology>
    </subcellularLocation>
</comment>
<feature type="transmembrane region" description="Helical" evidence="7">
    <location>
        <begin position="58"/>
        <end position="75"/>
    </location>
</feature>
<keyword evidence="11" id="KW-1185">Reference proteome</keyword>
<keyword evidence="2" id="KW-1003">Cell membrane</keyword>
<dbReference type="PANTHER" id="PTHR30619:SF1">
    <property type="entry name" value="RECOMBINATION PROTEIN 2"/>
    <property type="match status" value="1"/>
</dbReference>
<dbReference type="Proteomes" id="UP000249340">
    <property type="component" value="Chromosome"/>
</dbReference>
<dbReference type="NCBIfam" id="TIGR00360">
    <property type="entry name" value="ComEC_N-term"/>
    <property type="match status" value="1"/>
</dbReference>
<evidence type="ECO:0000256" key="2">
    <source>
        <dbReference type="ARBA" id="ARBA00022475"/>
    </source>
</evidence>
<evidence type="ECO:0000256" key="6">
    <source>
        <dbReference type="SAM" id="MobiDB-lite"/>
    </source>
</evidence>
<name>A0A345SUW4_9ACTN</name>
<feature type="domain" description="Metallo-beta-lactamase" evidence="8">
    <location>
        <begin position="594"/>
        <end position="762"/>
    </location>
</feature>
<dbReference type="KEGG" id="stri:C7M71_008755"/>
<protein>
    <submittedName>
        <fullName evidence="10">ComEC/Rec2 family competence protein</fullName>
    </submittedName>
</protein>